<reference evidence="1" key="1">
    <citation type="submission" date="2021-02" db="EMBL/GenBank/DDBJ databases">
        <title>cfr and optrA-positive Staphylococcus spp.</title>
        <authorList>
            <person name="Chen L."/>
        </authorList>
    </citation>
    <scope>NUCLEOTIDE SEQUENCE</scope>
    <source>
        <strain evidence="1">GDQ20D70P</strain>
    </source>
</reference>
<protein>
    <submittedName>
        <fullName evidence="1">Phage gp6-like head-tail connector protein</fullName>
    </submittedName>
</protein>
<organism evidence="1 2">
    <name type="scientific">Mammaliicoccus sciuri</name>
    <name type="common">Staphylococcus sciuri</name>
    <dbReference type="NCBI Taxonomy" id="1296"/>
    <lineage>
        <taxon>Bacteria</taxon>
        <taxon>Bacillati</taxon>
        <taxon>Bacillota</taxon>
        <taxon>Bacilli</taxon>
        <taxon>Bacillales</taxon>
        <taxon>Staphylococcaceae</taxon>
        <taxon>Mammaliicoccus</taxon>
    </lineage>
</organism>
<proteinExistence type="predicted"/>
<evidence type="ECO:0000313" key="1">
    <source>
        <dbReference type="EMBL" id="QRN90729.1"/>
    </source>
</evidence>
<dbReference type="EMBL" id="CP069389">
    <property type="protein sequence ID" value="QRN90729.1"/>
    <property type="molecule type" value="Genomic_DNA"/>
</dbReference>
<dbReference type="Proteomes" id="UP000640299">
    <property type="component" value="Chromosome"/>
</dbReference>
<dbReference type="AlphaFoldDB" id="A0AB37HLH7"/>
<dbReference type="RefSeq" id="WP_119650074.1">
    <property type="nucleotide sequence ID" value="NZ_CP069389.1"/>
</dbReference>
<accession>A0AB37HLH7</accession>
<gene>
    <name evidence="1" type="ORF">JRU67_11815</name>
</gene>
<evidence type="ECO:0000313" key="2">
    <source>
        <dbReference type="Proteomes" id="UP000640299"/>
    </source>
</evidence>
<sequence>MITDKHVQEFKEDMSIFHKSQDDKFKRNLNSSYLAIQNICGPFEIDESVLGKELVFERTRYMNNDQLEFFDDNFSTMINDFGLLNKIMAGGIDESDKLQN</sequence>
<name>A0AB37HLH7_MAMSC</name>